<dbReference type="Pfam" id="PF00959">
    <property type="entry name" value="Phage_lysozyme"/>
    <property type="match status" value="1"/>
</dbReference>
<dbReference type="STRING" id="1367852.SAMN05216516_1275"/>
<evidence type="ECO:0000313" key="8">
    <source>
        <dbReference type="Proteomes" id="UP000242222"/>
    </source>
</evidence>
<dbReference type="InterPro" id="IPR034690">
    <property type="entry name" value="Endolysin_T4_type"/>
</dbReference>
<comment type="catalytic activity">
    <reaction evidence="1 6">
        <text>Hydrolysis of (1-&gt;4)-beta-linkages between N-acetylmuramic acid and N-acetyl-D-glucosamine residues in a peptidoglycan and between N-acetyl-D-glucosamine residues in chitodextrins.</text>
        <dbReference type="EC" id="3.2.1.17"/>
    </reaction>
</comment>
<dbReference type="InterPro" id="IPR051018">
    <property type="entry name" value="Bacteriophage_GH24"/>
</dbReference>
<dbReference type="OrthoDB" id="8141296at2"/>
<comment type="similarity">
    <text evidence="6">Belongs to the glycosyl hydrolase 24 family.</text>
</comment>
<dbReference type="Proteomes" id="UP000242222">
    <property type="component" value="Unassembled WGS sequence"/>
</dbReference>
<dbReference type="GO" id="GO:0003796">
    <property type="term" value="F:lysozyme activity"/>
    <property type="evidence" value="ECO:0007669"/>
    <property type="project" value="UniProtKB-EC"/>
</dbReference>
<dbReference type="EMBL" id="FOVC01000027">
    <property type="protein sequence ID" value="SFN79300.1"/>
    <property type="molecule type" value="Genomic_DNA"/>
</dbReference>
<evidence type="ECO:0000256" key="6">
    <source>
        <dbReference type="RuleBase" id="RU003788"/>
    </source>
</evidence>
<protein>
    <recommendedName>
        <fullName evidence="6">Lysozyme</fullName>
        <ecNumber evidence="6">3.2.1.17</ecNumber>
    </recommendedName>
</protein>
<dbReference type="InterPro" id="IPR023347">
    <property type="entry name" value="Lysozyme_dom_sf"/>
</dbReference>
<dbReference type="HAMAP" id="MF_04110">
    <property type="entry name" value="ENDOLYSIN_T4"/>
    <property type="match status" value="1"/>
</dbReference>
<dbReference type="EC" id="3.2.1.17" evidence="6"/>
<dbReference type="GO" id="GO:0042742">
    <property type="term" value="P:defense response to bacterium"/>
    <property type="evidence" value="ECO:0007669"/>
    <property type="project" value="UniProtKB-KW"/>
</dbReference>
<evidence type="ECO:0000256" key="3">
    <source>
        <dbReference type="ARBA" id="ARBA00022638"/>
    </source>
</evidence>
<sequence>TNQRGLELIGNAEGCRRDPYHCPAGILTDGIGNTHGVKPGTRKADAQIAADWQKNILDAERCVNRYANGARLPENTFSAAVEITFNVGCPTMQKSTMFRLFREGKLVAACNELPRWVYANGKKLNGLVTRRAESKALCLEGLK</sequence>
<organism evidence="7 8">
    <name type="scientific">Izhakiella capsodis</name>
    <dbReference type="NCBI Taxonomy" id="1367852"/>
    <lineage>
        <taxon>Bacteria</taxon>
        <taxon>Pseudomonadati</taxon>
        <taxon>Pseudomonadota</taxon>
        <taxon>Gammaproteobacteria</taxon>
        <taxon>Enterobacterales</taxon>
        <taxon>Erwiniaceae</taxon>
        <taxon>Izhakiella</taxon>
    </lineage>
</organism>
<feature type="non-terminal residue" evidence="7">
    <location>
        <position position="1"/>
    </location>
</feature>
<evidence type="ECO:0000256" key="4">
    <source>
        <dbReference type="ARBA" id="ARBA00022801"/>
    </source>
</evidence>
<dbReference type="InterPro" id="IPR002196">
    <property type="entry name" value="Glyco_hydro_24"/>
</dbReference>
<dbReference type="Gene3D" id="1.10.530.40">
    <property type="match status" value="1"/>
</dbReference>
<keyword evidence="3 6" id="KW-0081">Bacteriolytic enzyme</keyword>
<keyword evidence="4 6" id="KW-0378">Hydrolase</keyword>
<reference evidence="8" key="1">
    <citation type="submission" date="2016-10" db="EMBL/GenBank/DDBJ databases">
        <authorList>
            <person name="Varghese N."/>
            <person name="Submissions S."/>
        </authorList>
    </citation>
    <scope>NUCLEOTIDE SEQUENCE [LARGE SCALE GENOMIC DNA]</scope>
    <source>
        <strain evidence="8">N6PO6</strain>
    </source>
</reference>
<proteinExistence type="inferred from homology"/>
<gene>
    <name evidence="7" type="ORF">SAMN05216516_1275</name>
</gene>
<dbReference type="GO" id="GO:0031640">
    <property type="term" value="P:killing of cells of another organism"/>
    <property type="evidence" value="ECO:0007669"/>
    <property type="project" value="UniProtKB-KW"/>
</dbReference>
<keyword evidence="8" id="KW-1185">Reference proteome</keyword>
<dbReference type="PANTHER" id="PTHR38107">
    <property type="match status" value="1"/>
</dbReference>
<keyword evidence="2 6" id="KW-0929">Antimicrobial</keyword>
<keyword evidence="5 6" id="KW-0326">Glycosidase</keyword>
<evidence type="ECO:0000313" key="7">
    <source>
        <dbReference type="EMBL" id="SFN79300.1"/>
    </source>
</evidence>
<dbReference type="PANTHER" id="PTHR38107:SF4">
    <property type="entry name" value="LYSOZYME"/>
    <property type="match status" value="1"/>
</dbReference>
<dbReference type="GO" id="GO:0016998">
    <property type="term" value="P:cell wall macromolecule catabolic process"/>
    <property type="evidence" value="ECO:0007669"/>
    <property type="project" value="InterPro"/>
</dbReference>
<dbReference type="CDD" id="cd16901">
    <property type="entry name" value="lyz_P1"/>
    <property type="match status" value="1"/>
</dbReference>
<accession>A0A1I5BXB2</accession>
<dbReference type="GO" id="GO:0009253">
    <property type="term" value="P:peptidoglycan catabolic process"/>
    <property type="evidence" value="ECO:0007669"/>
    <property type="project" value="InterPro"/>
</dbReference>
<dbReference type="AlphaFoldDB" id="A0A1I5BXB2"/>
<evidence type="ECO:0000256" key="1">
    <source>
        <dbReference type="ARBA" id="ARBA00000632"/>
    </source>
</evidence>
<dbReference type="InterPro" id="IPR023346">
    <property type="entry name" value="Lysozyme-like_dom_sf"/>
</dbReference>
<dbReference type="SUPFAM" id="SSF53955">
    <property type="entry name" value="Lysozyme-like"/>
    <property type="match status" value="1"/>
</dbReference>
<name>A0A1I5BXB2_9GAMM</name>
<evidence type="ECO:0000256" key="5">
    <source>
        <dbReference type="ARBA" id="ARBA00023295"/>
    </source>
</evidence>
<evidence type="ECO:0000256" key="2">
    <source>
        <dbReference type="ARBA" id="ARBA00022529"/>
    </source>
</evidence>
<dbReference type="RefSeq" id="WP_092880337.1">
    <property type="nucleotide sequence ID" value="NZ_FOVC01000027.1"/>
</dbReference>